<feature type="domain" description="Glutamine amidotransferase type-2" evidence="2">
    <location>
        <begin position="2"/>
        <end position="269"/>
    </location>
</feature>
<evidence type="ECO:0000256" key="1">
    <source>
        <dbReference type="ARBA" id="ARBA00022962"/>
    </source>
</evidence>
<dbReference type="InterPro" id="IPR029055">
    <property type="entry name" value="Ntn_hydrolases_N"/>
</dbReference>
<dbReference type="Pfam" id="PF13230">
    <property type="entry name" value="GATase_4"/>
    <property type="match status" value="1"/>
</dbReference>
<keyword evidence="5" id="KW-1185">Reference proteome</keyword>
<dbReference type="InterPro" id="IPR026869">
    <property type="entry name" value="EgtC-like"/>
</dbReference>
<dbReference type="SUPFAM" id="SSF56235">
    <property type="entry name" value="N-terminal nucleophile aminohydrolases (Ntn hydrolases)"/>
    <property type="match status" value="1"/>
</dbReference>
<dbReference type="PANTHER" id="PTHR42824:SF1">
    <property type="entry name" value="GLUTAMINE AMIDOTRANSFERASE YAFJ-RELATED"/>
    <property type="match status" value="1"/>
</dbReference>
<evidence type="ECO:0000313" key="3">
    <source>
        <dbReference type="EMBL" id="KRG17663.1"/>
    </source>
</evidence>
<name>A0A0Q9YA93_9GAMM</name>
<dbReference type="PATRIC" id="fig|1590042.3.peg.2171"/>
<dbReference type="InterPro" id="IPR017932">
    <property type="entry name" value="GATase_2_dom"/>
</dbReference>
<reference evidence="4" key="3">
    <citation type="submission" date="2021-06" db="EMBL/GenBank/DDBJ databases">
        <title>Genomic Description and Analysis of Intracellular Bacteria, Candidatus Berkiella cookevillensis and Candidatus Berkiella aquae.</title>
        <authorList>
            <person name="Kidane D.T."/>
            <person name="Mehari Y.T."/>
            <person name="Rice F.C."/>
            <person name="Arivett B.A."/>
            <person name="Farone A.L."/>
            <person name="Berk S.G."/>
            <person name="Farone M.B."/>
        </authorList>
    </citation>
    <scope>NUCLEOTIDE SEQUENCE</scope>
    <source>
        <strain evidence="4">CC99</strain>
    </source>
</reference>
<dbReference type="STRING" id="437022.CC99x_02122"/>
<proteinExistence type="predicted"/>
<dbReference type="OrthoDB" id="321954at2"/>
<evidence type="ECO:0000313" key="4">
    <source>
        <dbReference type="EMBL" id="MCS5708055.1"/>
    </source>
</evidence>
<keyword evidence="1 3" id="KW-0315">Glutamine amidotransferase</keyword>
<dbReference type="CDD" id="cd01908">
    <property type="entry name" value="YafJ"/>
    <property type="match status" value="1"/>
</dbReference>
<dbReference type="EMBL" id="LKHV02000001">
    <property type="protein sequence ID" value="MCS5708055.1"/>
    <property type="molecule type" value="Genomic_DNA"/>
</dbReference>
<gene>
    <name evidence="4" type="ORF">CC99x_003965</name>
    <name evidence="3" type="ORF">CC99x_02122</name>
</gene>
<reference evidence="4" key="2">
    <citation type="journal article" date="2016" name="Genome Announc.">
        <title>Draft Genome Sequences of Two Novel Amoeba-Resistant Intranuclear Bacteria, 'Candidatus Berkiella cookevillensis' and 'Candidatus Berkiella aquae'.</title>
        <authorList>
            <person name="Mehari Y.T."/>
            <person name="Arivett B.A."/>
            <person name="Farone A.L."/>
            <person name="Gunderson J.H."/>
            <person name="Farone M.B."/>
        </authorList>
    </citation>
    <scope>NUCLEOTIDE SEQUENCE</scope>
    <source>
        <strain evidence="4">CC99</strain>
    </source>
</reference>
<dbReference type="AlphaFoldDB" id="A0A0Q9YA93"/>
<reference evidence="3" key="1">
    <citation type="submission" date="2015-09" db="EMBL/GenBank/DDBJ databases">
        <title>Draft Genome Sequences of Two Novel Amoeba-resistant Intranuclear Bacteria, Candidatus Berkiella cookevillensis and Candidatus Berkiella aquae.</title>
        <authorList>
            <person name="Mehari Y.T."/>
            <person name="Arivett B.A."/>
            <person name="Farone A.L."/>
            <person name="Gunderson J.H."/>
            <person name="Farone M.B."/>
        </authorList>
    </citation>
    <scope>NUCLEOTIDE SEQUENCE [LARGE SCALE GENOMIC DNA]</scope>
    <source>
        <strain evidence="3">CC99</strain>
    </source>
</reference>
<accession>A0A0Q9YA93</accession>
<dbReference type="PANTHER" id="PTHR42824">
    <property type="entry name" value="GLUTAMINE AMIDOTRANSFERASE"/>
    <property type="match status" value="1"/>
</dbReference>
<keyword evidence="3" id="KW-0808">Transferase</keyword>
<dbReference type="EMBL" id="LKHV01000013">
    <property type="protein sequence ID" value="KRG17663.1"/>
    <property type="molecule type" value="Genomic_DNA"/>
</dbReference>
<dbReference type="Gene3D" id="3.60.20.10">
    <property type="entry name" value="Glutamine Phosphoribosylpyrophosphate, subunit 1, domain 1"/>
    <property type="match status" value="1"/>
</dbReference>
<sequence length="269" mass="30568">MCELLGMSANVPTDICFSFSGLMKRGGATGPHKDGWGIAFYEGKGCRVFHDPFPSAQSEIAKLVKNYPIHSKNVICHIRKANRGRVCLENTHPFMRQLWGLNWCFAHNGQLKGIKKILIPTHFQPIGTTDSEHAFCWLMSQIKEQFPEPPKQETMLWLFIEKLTAQIAQLGVFNFLLSDSKSLFAHCSTKLVWIKRCSPFGRAKLVDEDIEVDFHKIQHNNDIISIIATRPLTDNEVWNVVEKGTLLVFKNGLIKYQSSSSYKDSQTNI</sequence>
<dbReference type="PROSITE" id="PS51278">
    <property type="entry name" value="GATASE_TYPE_2"/>
    <property type="match status" value="1"/>
</dbReference>
<dbReference type="GO" id="GO:0016740">
    <property type="term" value="F:transferase activity"/>
    <property type="evidence" value="ECO:0007669"/>
    <property type="project" value="UniProtKB-KW"/>
</dbReference>
<dbReference type="RefSeq" id="WP_057625224.1">
    <property type="nucleotide sequence ID" value="NZ_LKHV02000001.1"/>
</dbReference>
<dbReference type="Proteomes" id="UP000051494">
    <property type="component" value="Unassembled WGS sequence"/>
</dbReference>
<comment type="caution">
    <text evidence="3">The sequence shown here is derived from an EMBL/GenBank/DDBJ whole genome shotgun (WGS) entry which is preliminary data.</text>
</comment>
<evidence type="ECO:0000259" key="2">
    <source>
        <dbReference type="PROSITE" id="PS51278"/>
    </source>
</evidence>
<protein>
    <submittedName>
        <fullName evidence="4">Class II glutamine amidotransferase</fullName>
    </submittedName>
    <submittedName>
        <fullName evidence="3">Glutamine amidotransferases class-II</fullName>
    </submittedName>
</protein>
<organism evidence="3">
    <name type="scientific">Candidatus Berkiella cookevillensis</name>
    <dbReference type="NCBI Taxonomy" id="437022"/>
    <lineage>
        <taxon>Bacteria</taxon>
        <taxon>Pseudomonadati</taxon>
        <taxon>Pseudomonadota</taxon>
        <taxon>Gammaproteobacteria</taxon>
        <taxon>Candidatus Berkiellales</taxon>
        <taxon>Candidatus Berkiellaceae</taxon>
        <taxon>Candidatus Berkiella</taxon>
    </lineage>
</organism>
<evidence type="ECO:0000313" key="5">
    <source>
        <dbReference type="Proteomes" id="UP000051494"/>
    </source>
</evidence>